<dbReference type="Gene3D" id="3.60.10.10">
    <property type="entry name" value="Endonuclease/exonuclease/phosphatase"/>
    <property type="match status" value="1"/>
</dbReference>
<keyword evidence="3" id="KW-0269">Exonuclease</keyword>
<dbReference type="SUPFAM" id="SSF56219">
    <property type="entry name" value="DNase I-like"/>
    <property type="match status" value="1"/>
</dbReference>
<dbReference type="EMBL" id="CP036272">
    <property type="protein sequence ID" value="QDT61137.1"/>
    <property type="molecule type" value="Genomic_DNA"/>
</dbReference>
<protein>
    <submittedName>
        <fullName evidence="3">Endonuclease/Exonuclease/phosphatase family protein</fullName>
    </submittedName>
</protein>
<keyword evidence="3" id="KW-0255">Endonuclease</keyword>
<proteinExistence type="predicted"/>
<dbReference type="Proteomes" id="UP000315003">
    <property type="component" value="Chromosome"/>
</dbReference>
<dbReference type="PANTHER" id="PTHR12121:SF36">
    <property type="entry name" value="ENDONUCLEASE_EXONUCLEASE_PHOSPHATASE DOMAIN-CONTAINING PROTEIN"/>
    <property type="match status" value="1"/>
</dbReference>
<organism evidence="3 4">
    <name type="scientific">Stieleria bergensis</name>
    <dbReference type="NCBI Taxonomy" id="2528025"/>
    <lineage>
        <taxon>Bacteria</taxon>
        <taxon>Pseudomonadati</taxon>
        <taxon>Planctomycetota</taxon>
        <taxon>Planctomycetia</taxon>
        <taxon>Pirellulales</taxon>
        <taxon>Pirellulaceae</taxon>
        <taxon>Stieleria</taxon>
    </lineage>
</organism>
<name>A0A517SYA6_9BACT</name>
<keyword evidence="3" id="KW-0540">Nuclease</keyword>
<feature type="signal peptide" evidence="1">
    <location>
        <begin position="1"/>
        <end position="26"/>
    </location>
</feature>
<dbReference type="InterPro" id="IPR036691">
    <property type="entry name" value="Endo/exonu/phosph_ase_sf"/>
</dbReference>
<evidence type="ECO:0000313" key="3">
    <source>
        <dbReference type="EMBL" id="QDT61137.1"/>
    </source>
</evidence>
<evidence type="ECO:0000256" key="1">
    <source>
        <dbReference type="SAM" id="SignalP"/>
    </source>
</evidence>
<gene>
    <name evidence="3" type="ORF">SV7mr_36680</name>
</gene>
<feature type="domain" description="Endonuclease/exonuclease/phosphatase" evidence="2">
    <location>
        <begin position="47"/>
        <end position="294"/>
    </location>
</feature>
<dbReference type="GO" id="GO:0004519">
    <property type="term" value="F:endonuclease activity"/>
    <property type="evidence" value="ECO:0007669"/>
    <property type="project" value="UniProtKB-KW"/>
</dbReference>
<accession>A0A517SYA6</accession>
<evidence type="ECO:0000313" key="4">
    <source>
        <dbReference type="Proteomes" id="UP000315003"/>
    </source>
</evidence>
<keyword evidence="4" id="KW-1185">Reference proteome</keyword>
<dbReference type="InterPro" id="IPR050410">
    <property type="entry name" value="CCR4/nocturin_mRNA_transcr"/>
</dbReference>
<feature type="chain" id="PRO_5021828528" evidence="1">
    <location>
        <begin position="27"/>
        <end position="305"/>
    </location>
</feature>
<dbReference type="PANTHER" id="PTHR12121">
    <property type="entry name" value="CARBON CATABOLITE REPRESSOR PROTEIN 4"/>
    <property type="match status" value="1"/>
</dbReference>
<keyword evidence="1" id="KW-0732">Signal</keyword>
<dbReference type="InterPro" id="IPR005135">
    <property type="entry name" value="Endo/exonuclease/phosphatase"/>
</dbReference>
<dbReference type="CDD" id="cd09083">
    <property type="entry name" value="EEP-1"/>
    <property type="match status" value="1"/>
</dbReference>
<keyword evidence="3" id="KW-0378">Hydrolase</keyword>
<evidence type="ECO:0000259" key="2">
    <source>
        <dbReference type="Pfam" id="PF03372"/>
    </source>
</evidence>
<sequence length="305" mass="33833" precursor="true">MRMGSAVVGRRLVMLAVACAWIFCSAAVGVAQDSSAAADRAAPVKVMSFNIRYGAANDGENRWSKRSYLVAETITLFGPDLLGGQEVLKFQAQFLKQLLPEFGFHGVGREDGTEKGEFVPLLYRKSRFDLVDAGHFWLSETPEVAGSKSWDSSLPRMASWVKLSDKQDAGKQLVFINTHFDHRGKQARLESAKLIRERADQFVADGLPVIITGDFNTTEDLTPYEALTGAGADGFVDSYRAAHPVRQSDEASSSRWTGHRDGSRIDWVLHSPDFVTLQSSINYTNEEGRYPSDHYPVQAVLRLNR</sequence>
<dbReference type="Pfam" id="PF03372">
    <property type="entry name" value="Exo_endo_phos"/>
    <property type="match status" value="1"/>
</dbReference>
<dbReference type="GO" id="GO:0000175">
    <property type="term" value="F:3'-5'-RNA exonuclease activity"/>
    <property type="evidence" value="ECO:0007669"/>
    <property type="project" value="TreeGrafter"/>
</dbReference>
<dbReference type="AlphaFoldDB" id="A0A517SYA6"/>
<dbReference type="RefSeq" id="WP_419187519.1">
    <property type="nucleotide sequence ID" value="NZ_CP036272.1"/>
</dbReference>
<reference evidence="3 4" key="1">
    <citation type="submission" date="2019-02" db="EMBL/GenBank/DDBJ databases">
        <title>Deep-cultivation of Planctomycetes and their phenomic and genomic characterization uncovers novel biology.</title>
        <authorList>
            <person name="Wiegand S."/>
            <person name="Jogler M."/>
            <person name="Boedeker C."/>
            <person name="Pinto D."/>
            <person name="Vollmers J."/>
            <person name="Rivas-Marin E."/>
            <person name="Kohn T."/>
            <person name="Peeters S.H."/>
            <person name="Heuer A."/>
            <person name="Rast P."/>
            <person name="Oberbeckmann S."/>
            <person name="Bunk B."/>
            <person name="Jeske O."/>
            <person name="Meyerdierks A."/>
            <person name="Storesund J.E."/>
            <person name="Kallscheuer N."/>
            <person name="Luecker S."/>
            <person name="Lage O.M."/>
            <person name="Pohl T."/>
            <person name="Merkel B.J."/>
            <person name="Hornburger P."/>
            <person name="Mueller R.-W."/>
            <person name="Bruemmer F."/>
            <person name="Labrenz M."/>
            <person name="Spormann A.M."/>
            <person name="Op den Camp H."/>
            <person name="Overmann J."/>
            <person name="Amann R."/>
            <person name="Jetten M.S.M."/>
            <person name="Mascher T."/>
            <person name="Medema M.H."/>
            <person name="Devos D.P."/>
            <person name="Kaster A.-K."/>
            <person name="Ovreas L."/>
            <person name="Rohde M."/>
            <person name="Galperin M.Y."/>
            <person name="Jogler C."/>
        </authorList>
    </citation>
    <scope>NUCLEOTIDE SEQUENCE [LARGE SCALE GENOMIC DNA]</scope>
    <source>
        <strain evidence="3 4">SV_7m_r</strain>
    </source>
</reference>